<evidence type="ECO:0000313" key="1">
    <source>
        <dbReference type="EMBL" id="CAJ0730941.1"/>
    </source>
</evidence>
<reference evidence="1 2" key="1">
    <citation type="submission" date="2023-07" db="EMBL/GenBank/DDBJ databases">
        <authorList>
            <person name="Peeters C."/>
        </authorList>
    </citation>
    <scope>NUCLEOTIDE SEQUENCE [LARGE SCALE GENOMIC DNA]</scope>
    <source>
        <strain evidence="1 2">R-38712</strain>
    </source>
</reference>
<proteinExistence type="predicted"/>
<sequence length="221" mass="24839">MESNHDTASTNPYVQFLFAGEPVAFLVDTNLTLGEGIFIALVYPSIHVGVEKPWFHAVQGNHEEMAIVWGHMGESVDDYKRHGGERLMSMSHEDQLAYVTALAELPYAIQVETSGGLVGLVHADLSESTWRGMWEKMHNDASREEIEEVKEHILWSRQRYMKRHAHAPIIPDVRAVVVGHTTVSEALLLGNVHYLDTGGWTPRGHFTFLELATLQINPAKF</sequence>
<evidence type="ECO:0008006" key="3">
    <source>
        <dbReference type="Google" id="ProtNLM"/>
    </source>
</evidence>
<comment type="caution">
    <text evidence="1">The sequence shown here is derived from an EMBL/GenBank/DDBJ whole genome shotgun (WGS) entry which is preliminary data.</text>
</comment>
<dbReference type="EMBL" id="CATWFT010000020">
    <property type="protein sequence ID" value="CAJ0730941.1"/>
    <property type="molecule type" value="Genomic_DNA"/>
</dbReference>
<evidence type="ECO:0000313" key="2">
    <source>
        <dbReference type="Proteomes" id="UP001189303"/>
    </source>
</evidence>
<dbReference type="InterPro" id="IPR029052">
    <property type="entry name" value="Metallo-depent_PP-like"/>
</dbReference>
<gene>
    <name evidence="1" type="ORF">R38712_04552</name>
</gene>
<name>A0ABM9ITZ6_RALPI</name>
<dbReference type="SUPFAM" id="SSF56300">
    <property type="entry name" value="Metallo-dependent phosphatases"/>
    <property type="match status" value="1"/>
</dbReference>
<accession>A0ABM9ITZ6</accession>
<organism evidence="1 2">
    <name type="scientific">Ralstonia pickettii</name>
    <name type="common">Burkholderia pickettii</name>
    <dbReference type="NCBI Taxonomy" id="329"/>
    <lineage>
        <taxon>Bacteria</taxon>
        <taxon>Pseudomonadati</taxon>
        <taxon>Pseudomonadota</taxon>
        <taxon>Betaproteobacteria</taxon>
        <taxon>Burkholderiales</taxon>
        <taxon>Burkholderiaceae</taxon>
        <taxon>Ralstonia</taxon>
    </lineage>
</organism>
<dbReference type="RefSeq" id="WP_012761471.1">
    <property type="nucleotide sequence ID" value="NZ_CATWFT010000020.1"/>
</dbReference>
<dbReference type="Gene3D" id="3.60.21.10">
    <property type="match status" value="1"/>
</dbReference>
<dbReference type="Proteomes" id="UP001189303">
    <property type="component" value="Unassembled WGS sequence"/>
</dbReference>
<keyword evidence="2" id="KW-1185">Reference proteome</keyword>
<protein>
    <recommendedName>
        <fullName evidence="3">Serine/threonine protein phosphatase</fullName>
    </recommendedName>
</protein>